<dbReference type="AlphaFoldDB" id="A0A5A7QV67"/>
<comment type="caution">
    <text evidence="2">The sequence shown here is derived from an EMBL/GenBank/DDBJ whole genome shotgun (WGS) entry which is preliminary data.</text>
</comment>
<feature type="region of interest" description="Disordered" evidence="1">
    <location>
        <begin position="16"/>
        <end position="35"/>
    </location>
</feature>
<evidence type="ECO:0000313" key="2">
    <source>
        <dbReference type="EMBL" id="GER48856.1"/>
    </source>
</evidence>
<proteinExistence type="predicted"/>
<organism evidence="2 3">
    <name type="scientific">Striga asiatica</name>
    <name type="common">Asiatic witchweed</name>
    <name type="synonym">Buchnera asiatica</name>
    <dbReference type="NCBI Taxonomy" id="4170"/>
    <lineage>
        <taxon>Eukaryota</taxon>
        <taxon>Viridiplantae</taxon>
        <taxon>Streptophyta</taxon>
        <taxon>Embryophyta</taxon>
        <taxon>Tracheophyta</taxon>
        <taxon>Spermatophyta</taxon>
        <taxon>Magnoliopsida</taxon>
        <taxon>eudicotyledons</taxon>
        <taxon>Gunneridae</taxon>
        <taxon>Pentapetalae</taxon>
        <taxon>asterids</taxon>
        <taxon>lamiids</taxon>
        <taxon>Lamiales</taxon>
        <taxon>Orobanchaceae</taxon>
        <taxon>Buchnereae</taxon>
        <taxon>Striga</taxon>
    </lineage>
</organism>
<dbReference type="EMBL" id="BKCP01008371">
    <property type="protein sequence ID" value="GER48856.1"/>
    <property type="molecule type" value="Genomic_DNA"/>
</dbReference>
<sequence length="187" mass="21430">MRESFPRIPSEEVNEKRMVFSSAPKSAMEERKGPSKRDKEMLALFLPKLPQRRALYGIMALATSPTFGNYYKYVKESRAGGNPGGLLCLVSGPDVGSLIKYLYHYSTPVFLHGLNMKEVCERSDSRIRLEIPLEIFSEKEFQKEQTKRYPARSLATIKIEETKALTRKGKLFIGRIPLNRSRISYAY</sequence>
<reference evidence="3" key="1">
    <citation type="journal article" date="2019" name="Curr. Biol.">
        <title>Genome Sequence of Striga asiatica Provides Insight into the Evolution of Plant Parasitism.</title>
        <authorList>
            <person name="Yoshida S."/>
            <person name="Kim S."/>
            <person name="Wafula E.K."/>
            <person name="Tanskanen J."/>
            <person name="Kim Y.M."/>
            <person name="Honaas L."/>
            <person name="Yang Z."/>
            <person name="Spallek T."/>
            <person name="Conn C.E."/>
            <person name="Ichihashi Y."/>
            <person name="Cheong K."/>
            <person name="Cui S."/>
            <person name="Der J.P."/>
            <person name="Gundlach H."/>
            <person name="Jiao Y."/>
            <person name="Hori C."/>
            <person name="Ishida J.K."/>
            <person name="Kasahara H."/>
            <person name="Kiba T."/>
            <person name="Kim M.S."/>
            <person name="Koo N."/>
            <person name="Laohavisit A."/>
            <person name="Lee Y.H."/>
            <person name="Lumba S."/>
            <person name="McCourt P."/>
            <person name="Mortimer J.C."/>
            <person name="Mutuku J.M."/>
            <person name="Nomura T."/>
            <person name="Sasaki-Sekimoto Y."/>
            <person name="Seto Y."/>
            <person name="Wang Y."/>
            <person name="Wakatake T."/>
            <person name="Sakakibara H."/>
            <person name="Demura T."/>
            <person name="Yamaguchi S."/>
            <person name="Yoneyama K."/>
            <person name="Manabe R.I."/>
            <person name="Nelson D.C."/>
            <person name="Schulman A.H."/>
            <person name="Timko M.P."/>
            <person name="dePamphilis C.W."/>
            <person name="Choi D."/>
            <person name="Shirasu K."/>
        </authorList>
    </citation>
    <scope>NUCLEOTIDE SEQUENCE [LARGE SCALE GENOMIC DNA]</scope>
    <source>
        <strain evidence="3">cv. UVA1</strain>
    </source>
</reference>
<dbReference type="Proteomes" id="UP000325081">
    <property type="component" value="Unassembled WGS sequence"/>
</dbReference>
<protein>
    <submittedName>
        <fullName evidence="2">WWE protein-protein interaction domain protein family</fullName>
    </submittedName>
</protein>
<keyword evidence="3" id="KW-1185">Reference proteome</keyword>
<gene>
    <name evidence="2" type="ORF">STAS_26069</name>
</gene>
<accession>A0A5A7QV67</accession>
<evidence type="ECO:0000313" key="3">
    <source>
        <dbReference type="Proteomes" id="UP000325081"/>
    </source>
</evidence>
<evidence type="ECO:0000256" key="1">
    <source>
        <dbReference type="SAM" id="MobiDB-lite"/>
    </source>
</evidence>
<name>A0A5A7QV67_STRAF</name>